<dbReference type="RefSeq" id="XP_022102757.1">
    <property type="nucleotide sequence ID" value="XM_022247065.1"/>
</dbReference>
<accession>A0A8B7ZAQ3</accession>
<evidence type="ECO:0000256" key="15">
    <source>
        <dbReference type="ARBA" id="ARBA00039107"/>
    </source>
</evidence>
<dbReference type="GO" id="GO:0097503">
    <property type="term" value="P:sialylation"/>
    <property type="evidence" value="ECO:0007669"/>
    <property type="project" value="TreeGrafter"/>
</dbReference>
<dbReference type="RefSeq" id="XP_022102759.1">
    <property type="nucleotide sequence ID" value="XM_022247067.1"/>
</dbReference>
<dbReference type="RefSeq" id="XP_022102758.1">
    <property type="nucleotide sequence ID" value="XM_022247066.1"/>
</dbReference>
<dbReference type="GO" id="GO:0003836">
    <property type="term" value="F:beta-galactoside (CMP) alpha-2,3-sialyltransferase activity"/>
    <property type="evidence" value="ECO:0007669"/>
    <property type="project" value="UniProtKB-EC"/>
</dbReference>
<dbReference type="InterPro" id="IPR051757">
    <property type="entry name" value="Beta-gal_alpha2-3_sialyltrans"/>
</dbReference>
<dbReference type="GO" id="GO:0005576">
    <property type="term" value="C:extracellular region"/>
    <property type="evidence" value="ECO:0007669"/>
    <property type="project" value="UniProtKB-SubCell"/>
</dbReference>
<evidence type="ECO:0000256" key="4">
    <source>
        <dbReference type="ARBA" id="ARBA00006003"/>
    </source>
</evidence>
<keyword evidence="11" id="KW-0333">Golgi apparatus</keyword>
<keyword evidence="12 19" id="KW-0472">Membrane</keyword>
<dbReference type="PIRSF" id="PIRSF005557">
    <property type="entry name" value="Sialyl_trans"/>
    <property type="match status" value="1"/>
</dbReference>
<evidence type="ECO:0000313" key="20">
    <source>
        <dbReference type="Proteomes" id="UP000694845"/>
    </source>
</evidence>
<feature type="disulfide bond" evidence="18">
    <location>
        <begin position="179"/>
        <end position="318"/>
    </location>
</feature>
<keyword evidence="9" id="KW-0735">Signal-anchor</keyword>
<evidence type="ECO:0000313" key="22">
    <source>
        <dbReference type="RefSeq" id="XP_022102754.1"/>
    </source>
</evidence>
<evidence type="ECO:0000256" key="19">
    <source>
        <dbReference type="SAM" id="Phobius"/>
    </source>
</evidence>
<comment type="pathway">
    <text evidence="3">Protein modification; protein glycosylation.</text>
</comment>
<evidence type="ECO:0000256" key="18">
    <source>
        <dbReference type="PIRSR" id="PIRSR005557-2"/>
    </source>
</evidence>
<dbReference type="PANTHER" id="PTHR46032:SF2">
    <property type="entry name" value="GAL BETA 1,3-GALNAC ALPHA-2,3-SIALYL TRANSFERASE-RELATED"/>
    <property type="match status" value="1"/>
</dbReference>
<dbReference type="GO" id="GO:0000139">
    <property type="term" value="C:Golgi membrane"/>
    <property type="evidence" value="ECO:0007669"/>
    <property type="project" value="UniProtKB-SubCell"/>
</dbReference>
<dbReference type="Gene3D" id="3.90.1480.20">
    <property type="entry name" value="Glycosyl transferase family 29"/>
    <property type="match status" value="1"/>
</dbReference>
<dbReference type="GO" id="GO:0032580">
    <property type="term" value="C:Golgi cisterna membrane"/>
    <property type="evidence" value="ECO:0007669"/>
    <property type="project" value="UniProtKB-SubCell"/>
</dbReference>
<dbReference type="GeneID" id="110985766"/>
<dbReference type="PANTHER" id="PTHR46032">
    <property type="entry name" value="ALPHA-2,3-SIALYLTRANSFERASE ST3GAL I ISOFORM X1"/>
    <property type="match status" value="1"/>
</dbReference>
<comment type="subcellular location">
    <subcellularLocation>
        <location evidence="1">Golgi apparatus membrane</location>
        <topology evidence="1">Single-pass type II membrane protein</topology>
    </subcellularLocation>
    <subcellularLocation>
        <location evidence="14">Golgi apparatus</location>
        <location evidence="14">Golgi stack membrane</location>
    </subcellularLocation>
    <subcellularLocation>
        <location evidence="2">Secreted</location>
    </subcellularLocation>
</comment>
<dbReference type="FunFam" id="3.90.1480.20:FF:000015">
    <property type="entry name" value="Lactosylceramide alpha-2,3-sialyltransferase"/>
    <property type="match status" value="1"/>
</dbReference>
<evidence type="ECO:0000256" key="6">
    <source>
        <dbReference type="ARBA" id="ARBA00022676"/>
    </source>
</evidence>
<evidence type="ECO:0000256" key="14">
    <source>
        <dbReference type="ARBA" id="ARBA00037859"/>
    </source>
</evidence>
<dbReference type="KEGG" id="aplc:110985766"/>
<dbReference type="OrthoDB" id="10264956at2759"/>
<reference evidence="21 22" key="1">
    <citation type="submission" date="2025-04" db="UniProtKB">
        <authorList>
            <consortium name="RefSeq"/>
        </authorList>
    </citation>
    <scope>IDENTIFICATION</scope>
</reference>
<evidence type="ECO:0000256" key="10">
    <source>
        <dbReference type="ARBA" id="ARBA00022989"/>
    </source>
</evidence>
<keyword evidence="5" id="KW-0964">Secreted</keyword>
<dbReference type="InterPro" id="IPR038578">
    <property type="entry name" value="GT29-like_sf"/>
</dbReference>
<proteinExistence type="inferred from homology"/>
<evidence type="ECO:0000256" key="2">
    <source>
        <dbReference type="ARBA" id="ARBA00004613"/>
    </source>
</evidence>
<dbReference type="RefSeq" id="XP_022102754.1">
    <property type="nucleotide sequence ID" value="XM_022247062.1"/>
</dbReference>
<evidence type="ECO:0000256" key="1">
    <source>
        <dbReference type="ARBA" id="ARBA00004323"/>
    </source>
</evidence>
<dbReference type="InterPro" id="IPR012163">
    <property type="entry name" value="Sialyl_trans"/>
</dbReference>
<evidence type="ECO:0000256" key="16">
    <source>
        <dbReference type="ARBA" id="ARBA00042448"/>
    </source>
</evidence>
<dbReference type="GO" id="GO:1901137">
    <property type="term" value="P:carbohydrate derivative biosynthetic process"/>
    <property type="evidence" value="ECO:0007669"/>
    <property type="project" value="UniProtKB-ARBA"/>
</dbReference>
<evidence type="ECO:0000313" key="24">
    <source>
        <dbReference type="RefSeq" id="XP_022102756.1"/>
    </source>
</evidence>
<dbReference type="CDD" id="cd23966">
    <property type="entry name" value="GT29_ST3GAL1_2"/>
    <property type="match status" value="1"/>
</dbReference>
<evidence type="ECO:0000256" key="11">
    <source>
        <dbReference type="ARBA" id="ARBA00023034"/>
    </source>
</evidence>
<keyword evidence="10 19" id="KW-1133">Transmembrane helix</keyword>
<keyword evidence="8 19" id="KW-0812">Transmembrane</keyword>
<evidence type="ECO:0000256" key="13">
    <source>
        <dbReference type="ARBA" id="ARBA00023180"/>
    </source>
</evidence>
<sequence length="381" mass="44073">MILPKVTSFQTMAISRCTQCMSFSRVNRQRIRALVILALVVLVLITYMNRRKISIILSNTIHGLNAKRRNVNLVQEQLRRPLKAVKEEGDIVGGVEGVKTCKRAWQQGSSSWFDRRYKESIPALWTRRNRELRPEVREWWLSIHEDGDRDIPALLNSLFQIVPDVDPYPKRNLDRCVRCAVVGNSGNLRHSGYGALIDSHHRIIRVNYAPIQGYEDDVGSRETHRIAYPVTYTEVQKGAHFVLVPFGAKDIDWLISALTNGTITWTYSPVPRFIDVDRSKVQVFNPTLMYDSKFSWIGDEERWPSTGFLMILFAFHICDEVNIFGFGASSYGAWDHYWEPDAGLWNIIYKSMFSPHNHSVEETILEKWNKEGKVKIFRGIR</sequence>
<evidence type="ECO:0000256" key="3">
    <source>
        <dbReference type="ARBA" id="ARBA00004922"/>
    </source>
</evidence>
<evidence type="ECO:0000313" key="26">
    <source>
        <dbReference type="RefSeq" id="XP_022102758.1"/>
    </source>
</evidence>
<dbReference type="OMA" id="FAIHICD"/>
<gene>
    <name evidence="21 22 23 24 25 26 27" type="primary">LOC110985766</name>
</gene>
<dbReference type="RefSeq" id="XP_022102755.1">
    <property type="nucleotide sequence ID" value="XM_022247063.1"/>
</dbReference>
<evidence type="ECO:0000256" key="8">
    <source>
        <dbReference type="ARBA" id="ARBA00022692"/>
    </source>
</evidence>
<evidence type="ECO:0000313" key="21">
    <source>
        <dbReference type="RefSeq" id="XP_022102753.1"/>
    </source>
</evidence>
<keyword evidence="20" id="KW-1185">Reference proteome</keyword>
<dbReference type="Proteomes" id="UP000694845">
    <property type="component" value="Unplaced"/>
</dbReference>
<comment type="similarity">
    <text evidence="4">Belongs to the glycosyltransferase 29 family.</text>
</comment>
<keyword evidence="6" id="KW-0328">Glycosyltransferase</keyword>
<evidence type="ECO:0000256" key="12">
    <source>
        <dbReference type="ARBA" id="ARBA00023136"/>
    </source>
</evidence>
<dbReference type="RefSeq" id="XP_022102756.1">
    <property type="nucleotide sequence ID" value="XM_022247064.1"/>
</dbReference>
<protein>
    <recommendedName>
        <fullName evidence="15">beta-galactoside alpha-2,3-sialyltransferase</fullName>
        <ecNumber evidence="15">2.4.3.4</ecNumber>
    </recommendedName>
    <alternativeName>
        <fullName evidence="17">Gal-NAc6S</fullName>
    </alternativeName>
    <alternativeName>
        <fullName evidence="16">Gal-beta-1,3-GalNAc-alpha-2,3-sialyltransferase</fullName>
    </alternativeName>
</protein>
<evidence type="ECO:0000256" key="7">
    <source>
        <dbReference type="ARBA" id="ARBA00022679"/>
    </source>
</evidence>
<evidence type="ECO:0000313" key="27">
    <source>
        <dbReference type="RefSeq" id="XP_022102759.1"/>
    </source>
</evidence>
<dbReference type="Pfam" id="PF00777">
    <property type="entry name" value="Glyco_transf_29"/>
    <property type="match status" value="1"/>
</dbReference>
<keyword evidence="13" id="KW-0325">Glycoprotein</keyword>
<evidence type="ECO:0000313" key="25">
    <source>
        <dbReference type="RefSeq" id="XP_022102757.1"/>
    </source>
</evidence>
<feature type="transmembrane region" description="Helical" evidence="19">
    <location>
        <begin position="31"/>
        <end position="48"/>
    </location>
</feature>
<dbReference type="RefSeq" id="XP_022102753.1">
    <property type="nucleotide sequence ID" value="XM_022247061.1"/>
</dbReference>
<name>A0A8B7ZAQ3_ACAPL</name>
<evidence type="ECO:0000256" key="17">
    <source>
        <dbReference type="ARBA" id="ARBA00042991"/>
    </source>
</evidence>
<evidence type="ECO:0000256" key="5">
    <source>
        <dbReference type="ARBA" id="ARBA00022525"/>
    </source>
</evidence>
<organism evidence="20 27">
    <name type="scientific">Acanthaster planci</name>
    <name type="common">Crown-of-thorns starfish</name>
    <dbReference type="NCBI Taxonomy" id="133434"/>
    <lineage>
        <taxon>Eukaryota</taxon>
        <taxon>Metazoa</taxon>
        <taxon>Echinodermata</taxon>
        <taxon>Eleutherozoa</taxon>
        <taxon>Asterozoa</taxon>
        <taxon>Asteroidea</taxon>
        <taxon>Valvatacea</taxon>
        <taxon>Valvatida</taxon>
        <taxon>Acanthasteridae</taxon>
        <taxon>Acanthaster</taxon>
    </lineage>
</organism>
<dbReference type="InterPro" id="IPR001675">
    <property type="entry name" value="Glyco_trans_29"/>
</dbReference>
<dbReference type="EC" id="2.4.3.4" evidence="15"/>
<evidence type="ECO:0000313" key="23">
    <source>
        <dbReference type="RefSeq" id="XP_022102755.1"/>
    </source>
</evidence>
<dbReference type="AlphaFoldDB" id="A0A8B7ZAQ3"/>
<evidence type="ECO:0000256" key="9">
    <source>
        <dbReference type="ARBA" id="ARBA00022968"/>
    </source>
</evidence>
<keyword evidence="7" id="KW-0808">Transferase</keyword>